<dbReference type="AlphaFoldDB" id="A0A6L9EDK6"/>
<keyword evidence="1" id="KW-0472">Membrane</keyword>
<accession>A0A6L9EDK6</accession>
<comment type="caution">
    <text evidence="4">The sequence shown here is derived from an EMBL/GenBank/DDBJ whole genome shotgun (WGS) entry which is preliminary data.</text>
</comment>
<feature type="signal peptide" evidence="2">
    <location>
        <begin position="1"/>
        <end position="23"/>
    </location>
</feature>
<sequence>MKKKVSRLFRFALLFLIIFGFQAPQQENRVFDLLLSKLSIYAGKENPEKIHVHTDKEYYTRGETLWFKAYILNGITHRPSDKSKVVYVELLDENNYVVADRRIFVDDTSGAGDIDIGDNIKQGKYRLRAYTRYMLNKQKPLYFEKEIPIWAREFGLSDSSEEPEEAVKNGMSSLELTDSITPGSGRVQQIRFYPEGGDLVSGLLNKVGIKVTNGLGKGEAVSGVVTDDNGDFVTNFRSYESGLGSFSFIPKPDRTYFASIMAEGNEKKFSLPEASLNGYVLSVENNTDHLILKVKATSPNSLEGTLLLGHLRGELFYKHIGKPKEEDGYALMLPTSKLKDGVAHFTLFTSSGEPVCERLVFIDPSDNDALLDVKFDKNRYKKRDKVTLDLRLKDRDDNGLEGNLSMSIVKQAYPTADAVPVADIKSWLLLNSDLGDTVENPDYFFKDNSIVRKRQLDLLMLTHGWRRFVWKDFLQNGVNKALKYQPEKGIMVTGKTTELNNSFKSRVTNITLGFLGQESYYDTKVTDVSGRFSFGPFAFNDSISVVLDATTSSKKRKTDSKQVSIIVDSELPRLITKEKRISRWTQSALMQARHNFNNIFSEEFSYDPGVVQLEEAVITQKKKKIAEQIEEELNSLTPYGKPSNRIIRDSVLGHESLSLMDMLIMMPGVQIKGNFPGQTIKIRGGVHSIQVSPEPLILMDGVKIPTSVIQQMDSFSVLFIDLLVGADAAFFGVRGANGVIAIYTDRGSRYNFTQQRSPGITSFVMPGFYKTREFYAPDYSIPKPEHSKADYRHTLHWEPVIPVKDGKYDPISFYTDDSSGNYRVTVEGVTSDGRVIHKTDIFHVD</sequence>
<keyword evidence="2" id="KW-0732">Signal</keyword>
<comment type="subcellular location">
    <subcellularLocation>
        <location evidence="1">Cell outer membrane</location>
        <topology evidence="1">Multi-pass membrane protein</topology>
    </subcellularLocation>
</comment>
<dbReference type="EMBL" id="WXYO01000005">
    <property type="protein sequence ID" value="NAS12712.1"/>
    <property type="molecule type" value="Genomic_DNA"/>
</dbReference>
<protein>
    <recommendedName>
        <fullName evidence="3">TonB-dependent receptor plug domain-containing protein</fullName>
    </recommendedName>
</protein>
<feature type="chain" id="PRO_5026673124" description="TonB-dependent receptor plug domain-containing protein" evidence="2">
    <location>
        <begin position="24"/>
        <end position="845"/>
    </location>
</feature>
<dbReference type="InterPro" id="IPR012910">
    <property type="entry name" value="Plug_dom"/>
</dbReference>
<evidence type="ECO:0000313" key="4">
    <source>
        <dbReference type="EMBL" id="NAS12712.1"/>
    </source>
</evidence>
<evidence type="ECO:0000256" key="2">
    <source>
        <dbReference type="SAM" id="SignalP"/>
    </source>
</evidence>
<dbReference type="Gene3D" id="2.60.40.1930">
    <property type="match status" value="1"/>
</dbReference>
<reference evidence="4 5" key="1">
    <citation type="submission" date="2020-01" db="EMBL/GenBank/DDBJ databases">
        <title>Bacteria diversity of Porities sp.</title>
        <authorList>
            <person name="Wang G."/>
        </authorList>
    </citation>
    <scope>NUCLEOTIDE SEQUENCE [LARGE SCALE GENOMIC DNA]</scope>
    <source>
        <strain evidence="4 5">R33</strain>
    </source>
</reference>
<dbReference type="Pfam" id="PF07715">
    <property type="entry name" value="Plug"/>
    <property type="match status" value="1"/>
</dbReference>
<dbReference type="Gene3D" id="2.170.130.10">
    <property type="entry name" value="TonB-dependent receptor, plug domain"/>
    <property type="match status" value="1"/>
</dbReference>
<dbReference type="GO" id="GO:0009279">
    <property type="term" value="C:cell outer membrane"/>
    <property type="evidence" value="ECO:0007669"/>
    <property type="project" value="UniProtKB-SubCell"/>
</dbReference>
<keyword evidence="5" id="KW-1185">Reference proteome</keyword>
<dbReference type="RefSeq" id="WP_161435740.1">
    <property type="nucleotide sequence ID" value="NZ_WXYO01000005.1"/>
</dbReference>
<evidence type="ECO:0000256" key="1">
    <source>
        <dbReference type="PROSITE-ProRule" id="PRU01360"/>
    </source>
</evidence>
<dbReference type="InterPro" id="IPR037066">
    <property type="entry name" value="Plug_dom_sf"/>
</dbReference>
<keyword evidence="1" id="KW-0998">Cell outer membrane</keyword>
<feature type="domain" description="TonB-dependent receptor plug" evidence="3">
    <location>
        <begin position="656"/>
        <end position="739"/>
    </location>
</feature>
<keyword evidence="1" id="KW-1134">Transmembrane beta strand</keyword>
<keyword evidence="1" id="KW-0813">Transport</keyword>
<dbReference type="InterPro" id="IPR039426">
    <property type="entry name" value="TonB-dep_rcpt-like"/>
</dbReference>
<organism evidence="4 5">
    <name type="scientific">Poritiphilus flavus</name>
    <dbReference type="NCBI Taxonomy" id="2697053"/>
    <lineage>
        <taxon>Bacteria</taxon>
        <taxon>Pseudomonadati</taxon>
        <taxon>Bacteroidota</taxon>
        <taxon>Flavobacteriia</taxon>
        <taxon>Flavobacteriales</taxon>
        <taxon>Flavobacteriaceae</taxon>
        <taxon>Poritiphilus</taxon>
    </lineage>
</organism>
<dbReference type="SUPFAM" id="SSF56935">
    <property type="entry name" value="Porins"/>
    <property type="match status" value="1"/>
</dbReference>
<evidence type="ECO:0000313" key="5">
    <source>
        <dbReference type="Proteomes" id="UP000475249"/>
    </source>
</evidence>
<comment type="similarity">
    <text evidence="1">Belongs to the TonB-dependent receptor family.</text>
</comment>
<dbReference type="PROSITE" id="PS52016">
    <property type="entry name" value="TONB_DEPENDENT_REC_3"/>
    <property type="match status" value="1"/>
</dbReference>
<keyword evidence="1" id="KW-0812">Transmembrane</keyword>
<proteinExistence type="inferred from homology"/>
<name>A0A6L9EDK6_9FLAO</name>
<dbReference type="Proteomes" id="UP000475249">
    <property type="component" value="Unassembled WGS sequence"/>
</dbReference>
<evidence type="ECO:0000259" key="3">
    <source>
        <dbReference type="Pfam" id="PF07715"/>
    </source>
</evidence>
<gene>
    <name evidence="4" type="ORF">GTQ38_11905</name>
</gene>